<reference evidence="10 11" key="1">
    <citation type="submission" date="2021-01" db="EMBL/GenBank/DDBJ databases">
        <title>Belnapia mucosa sp. nov. and Belnapia arida sp. nov., isolated from the Tabernas Desert (Almeria, Spain).</title>
        <authorList>
            <person name="Molina-Menor E."/>
            <person name="Vidal-Verdu A."/>
            <person name="Calonge A."/>
            <person name="Satari L."/>
            <person name="Pereto Magraner J."/>
            <person name="Porcar Miralles M."/>
        </authorList>
    </citation>
    <scope>NUCLEOTIDE SEQUENCE [LARGE SCALE GENOMIC DNA]</scope>
    <source>
        <strain evidence="10 11">T6</strain>
    </source>
</reference>
<comment type="similarity">
    <text evidence="2 7 9">Belongs to the citrate synthase family.</text>
</comment>
<dbReference type="GO" id="GO:0036440">
    <property type="term" value="F:citrate synthase activity"/>
    <property type="evidence" value="ECO:0007669"/>
    <property type="project" value="UniProtKB-EC"/>
</dbReference>
<evidence type="ECO:0000313" key="10">
    <source>
        <dbReference type="EMBL" id="MBL6456808.1"/>
    </source>
</evidence>
<comment type="pathway">
    <text evidence="1 8">Carbohydrate metabolism; tricarboxylic acid cycle; isocitrate from oxaloacetate: step 1/2.</text>
</comment>
<dbReference type="PANTHER" id="PTHR42871">
    <property type="entry name" value="CITRATE SYNTHASE"/>
    <property type="match status" value="1"/>
</dbReference>
<dbReference type="Gene3D" id="1.10.580.10">
    <property type="entry name" value="Citrate Synthase, domain 1"/>
    <property type="match status" value="1"/>
</dbReference>
<organism evidence="10 11">
    <name type="scientific">Belnapia mucosa</name>
    <dbReference type="NCBI Taxonomy" id="2804532"/>
    <lineage>
        <taxon>Bacteria</taxon>
        <taxon>Pseudomonadati</taxon>
        <taxon>Pseudomonadota</taxon>
        <taxon>Alphaproteobacteria</taxon>
        <taxon>Acetobacterales</taxon>
        <taxon>Roseomonadaceae</taxon>
        <taxon>Belnapia</taxon>
    </lineage>
</organism>
<evidence type="ECO:0000256" key="6">
    <source>
        <dbReference type="NCBIfam" id="TIGR01798"/>
    </source>
</evidence>
<keyword evidence="11" id="KW-1185">Reference proteome</keyword>
<keyword evidence="10" id="KW-0012">Acyltransferase</keyword>
<dbReference type="InterPro" id="IPR010953">
    <property type="entry name" value="Citrate_synthase_typ-I"/>
</dbReference>
<dbReference type="PRINTS" id="PR00143">
    <property type="entry name" value="CITRTSNTHASE"/>
</dbReference>
<dbReference type="EMBL" id="JAEUXJ010000006">
    <property type="protein sequence ID" value="MBL6456808.1"/>
    <property type="molecule type" value="Genomic_DNA"/>
</dbReference>
<evidence type="ECO:0000256" key="2">
    <source>
        <dbReference type="ARBA" id="ARBA00010566"/>
    </source>
</evidence>
<dbReference type="InterPro" id="IPR019810">
    <property type="entry name" value="Citrate_synthase_AS"/>
</dbReference>
<dbReference type="InterPro" id="IPR002020">
    <property type="entry name" value="Citrate_synthase"/>
</dbReference>
<dbReference type="Pfam" id="PF00285">
    <property type="entry name" value="Citrate_synt"/>
    <property type="match status" value="1"/>
</dbReference>
<accession>A0ABS1V528</accession>
<name>A0ABS1V528_9PROT</name>
<proteinExistence type="inferred from homology"/>
<dbReference type="NCBIfam" id="TIGR01798">
    <property type="entry name" value="cit_synth_I"/>
    <property type="match status" value="1"/>
</dbReference>
<evidence type="ECO:0000256" key="9">
    <source>
        <dbReference type="RuleBase" id="RU003406"/>
    </source>
</evidence>
<dbReference type="SUPFAM" id="SSF48256">
    <property type="entry name" value="Citrate synthase"/>
    <property type="match status" value="1"/>
</dbReference>
<evidence type="ECO:0000256" key="7">
    <source>
        <dbReference type="PIRNR" id="PIRNR001369"/>
    </source>
</evidence>
<comment type="catalytic activity">
    <reaction evidence="5 8">
        <text>oxaloacetate + acetyl-CoA + H2O = citrate + CoA + H(+)</text>
        <dbReference type="Rhea" id="RHEA:16845"/>
        <dbReference type="ChEBI" id="CHEBI:15377"/>
        <dbReference type="ChEBI" id="CHEBI:15378"/>
        <dbReference type="ChEBI" id="CHEBI:16452"/>
        <dbReference type="ChEBI" id="CHEBI:16947"/>
        <dbReference type="ChEBI" id="CHEBI:57287"/>
        <dbReference type="ChEBI" id="CHEBI:57288"/>
        <dbReference type="EC" id="2.3.3.16"/>
    </reaction>
</comment>
<comment type="caution">
    <text evidence="10">The sequence shown here is derived from an EMBL/GenBank/DDBJ whole genome shotgun (WGS) entry which is preliminary data.</text>
</comment>
<dbReference type="CDD" id="cd06114">
    <property type="entry name" value="EcCS_like"/>
    <property type="match status" value="1"/>
</dbReference>
<dbReference type="NCBIfam" id="NF004126">
    <property type="entry name" value="PRK05614.1"/>
    <property type="match status" value="1"/>
</dbReference>
<evidence type="ECO:0000313" key="11">
    <source>
        <dbReference type="Proteomes" id="UP000606490"/>
    </source>
</evidence>
<dbReference type="InterPro" id="IPR024176">
    <property type="entry name" value="Citrate_synthase_bac-typ"/>
</dbReference>
<dbReference type="InterPro" id="IPR016142">
    <property type="entry name" value="Citrate_synth-like_lrg_a-sub"/>
</dbReference>
<dbReference type="RefSeq" id="WP_202826548.1">
    <property type="nucleotide sequence ID" value="NZ_JAEUXJ010000006.1"/>
</dbReference>
<dbReference type="InterPro" id="IPR016143">
    <property type="entry name" value="Citrate_synth-like_sm_a-sub"/>
</dbReference>
<dbReference type="PROSITE" id="PS00480">
    <property type="entry name" value="CITRATE_SYNTHASE"/>
    <property type="match status" value="1"/>
</dbReference>
<dbReference type="Gene3D" id="1.10.230.10">
    <property type="entry name" value="Cytochrome P450-Terp, domain 2"/>
    <property type="match status" value="1"/>
</dbReference>
<evidence type="ECO:0000256" key="8">
    <source>
        <dbReference type="RuleBase" id="RU003370"/>
    </source>
</evidence>
<keyword evidence="3 8" id="KW-0816">Tricarboxylic acid cycle</keyword>
<evidence type="ECO:0000256" key="5">
    <source>
        <dbReference type="ARBA" id="ARBA00049288"/>
    </source>
</evidence>
<protein>
    <recommendedName>
        <fullName evidence="6 7">Citrate synthase</fullName>
    </recommendedName>
</protein>
<evidence type="ECO:0000256" key="3">
    <source>
        <dbReference type="ARBA" id="ARBA00022532"/>
    </source>
</evidence>
<sequence>MSSTAPGGAKPTVTVTLDGSNRSTTLPLLSGTLGPETVDIRKLYGELGIFTFDPGYGATASCESKITYIDGDAGVLLYRGYPIEQLAEQSDFTEVAYLLLEGELPNAKQLAEFRTNVTRHTMLHEQLRRFFDGFRRDAHPMAILCGVVGALAAFYHDNLDINDARQREIAAFRLIAKVPTIAAWAYKYSIGQPFMYPRNDLNYAENFLYMLNAVPAEPYVNNPILSRAMDRILVLHADHEQNASTSTVRLAGSTGANPFACIAAGIAALWGPAHGGANEAVLKMLGEIGKPENIPEFIRQVKDKNAHTKLMGFGHRVYKNFDPRAKIMKDTCHEVLAELGIKDEPLLDMAMEMERIALEDDYFVSRKLYPNVDFYSGIILKAMGIPTHMFTVLFAVARTVGWISQWKELIEDPAQRIGRPRQIYSGAGTRDYVPVSRRD</sequence>
<dbReference type="InterPro" id="IPR036969">
    <property type="entry name" value="Citrate_synthase_sf"/>
</dbReference>
<gene>
    <name evidence="10" type="primary">gltA</name>
    <name evidence="10" type="ORF">JMJ55_15835</name>
</gene>
<dbReference type="Proteomes" id="UP000606490">
    <property type="component" value="Unassembled WGS sequence"/>
</dbReference>
<dbReference type="Gene3D" id="2.20.28.60">
    <property type="match status" value="1"/>
</dbReference>
<evidence type="ECO:0000256" key="1">
    <source>
        <dbReference type="ARBA" id="ARBA00004751"/>
    </source>
</evidence>
<evidence type="ECO:0000256" key="4">
    <source>
        <dbReference type="ARBA" id="ARBA00022679"/>
    </source>
</evidence>
<keyword evidence="4 7" id="KW-0808">Transferase</keyword>
<dbReference type="PIRSF" id="PIRSF001369">
    <property type="entry name" value="Citrate_synth"/>
    <property type="match status" value="1"/>
</dbReference>
<dbReference type="PANTHER" id="PTHR42871:SF1">
    <property type="entry name" value="CITRATE SYNTHASE"/>
    <property type="match status" value="1"/>
</dbReference>